<protein>
    <submittedName>
        <fullName evidence="2">Uncharacterized protein</fullName>
    </submittedName>
</protein>
<evidence type="ECO:0000313" key="2">
    <source>
        <dbReference type="EMBL" id="CAF5083493.1"/>
    </source>
</evidence>
<feature type="compositionally biased region" description="Basic and acidic residues" evidence="1">
    <location>
        <begin position="30"/>
        <end position="39"/>
    </location>
</feature>
<feature type="non-terminal residue" evidence="2">
    <location>
        <position position="1"/>
    </location>
</feature>
<feature type="compositionally biased region" description="Basic and acidic residues" evidence="1">
    <location>
        <begin position="73"/>
        <end position="87"/>
    </location>
</feature>
<feature type="region of interest" description="Disordered" evidence="1">
    <location>
        <begin position="21"/>
        <end position="43"/>
    </location>
</feature>
<proteinExistence type="predicted"/>
<organism evidence="2 3">
    <name type="scientific">Rotaria magnacalcarata</name>
    <dbReference type="NCBI Taxonomy" id="392030"/>
    <lineage>
        <taxon>Eukaryota</taxon>
        <taxon>Metazoa</taxon>
        <taxon>Spiralia</taxon>
        <taxon>Gnathifera</taxon>
        <taxon>Rotifera</taxon>
        <taxon>Eurotatoria</taxon>
        <taxon>Bdelloidea</taxon>
        <taxon>Philodinida</taxon>
        <taxon>Philodinidae</taxon>
        <taxon>Rotaria</taxon>
    </lineage>
</organism>
<sequence>VDTEKLFKNWKRLFTVKTPQQKRALHNRVKSNEQIEKSNQRRTTKLLKQQQRLAAAGIKYELTDFIPLKAMKKEDEKNVSSSEKKNEQVANKSTKKKIVKT</sequence>
<reference evidence="2" key="1">
    <citation type="submission" date="2021-02" db="EMBL/GenBank/DDBJ databases">
        <authorList>
            <person name="Nowell W R."/>
        </authorList>
    </citation>
    <scope>NUCLEOTIDE SEQUENCE</scope>
</reference>
<dbReference type="EMBL" id="CAJOBH010234205">
    <property type="protein sequence ID" value="CAF5083493.1"/>
    <property type="molecule type" value="Genomic_DNA"/>
</dbReference>
<accession>A0A8S3ESR5</accession>
<name>A0A8S3ESR5_9BILA</name>
<dbReference type="AlphaFoldDB" id="A0A8S3ESR5"/>
<evidence type="ECO:0000313" key="3">
    <source>
        <dbReference type="Proteomes" id="UP000681967"/>
    </source>
</evidence>
<gene>
    <name evidence="2" type="ORF">BYL167_LOCUS62222</name>
</gene>
<feature type="region of interest" description="Disordered" evidence="1">
    <location>
        <begin position="73"/>
        <end position="101"/>
    </location>
</feature>
<dbReference type="Proteomes" id="UP000681967">
    <property type="component" value="Unassembled WGS sequence"/>
</dbReference>
<evidence type="ECO:0000256" key="1">
    <source>
        <dbReference type="SAM" id="MobiDB-lite"/>
    </source>
</evidence>
<comment type="caution">
    <text evidence="2">The sequence shown here is derived from an EMBL/GenBank/DDBJ whole genome shotgun (WGS) entry which is preliminary data.</text>
</comment>